<dbReference type="GeneID" id="27718380"/>
<organism evidence="2 3">
    <name type="scientific">Pseudallescheria apiosperma</name>
    <name type="common">Scedosporium apiospermum</name>
    <dbReference type="NCBI Taxonomy" id="563466"/>
    <lineage>
        <taxon>Eukaryota</taxon>
        <taxon>Fungi</taxon>
        <taxon>Dikarya</taxon>
        <taxon>Ascomycota</taxon>
        <taxon>Pezizomycotina</taxon>
        <taxon>Sordariomycetes</taxon>
        <taxon>Hypocreomycetidae</taxon>
        <taxon>Microascales</taxon>
        <taxon>Microascaceae</taxon>
        <taxon>Scedosporium</taxon>
    </lineage>
</organism>
<feature type="region of interest" description="Disordered" evidence="1">
    <location>
        <begin position="319"/>
        <end position="341"/>
    </location>
</feature>
<dbReference type="VEuPathDB" id="FungiDB:SAPIO_CDS0228"/>
<protein>
    <submittedName>
        <fullName evidence="2">Uncharacterized protein</fullName>
    </submittedName>
</protein>
<feature type="region of interest" description="Disordered" evidence="1">
    <location>
        <begin position="1"/>
        <end position="199"/>
    </location>
</feature>
<feature type="compositionally biased region" description="Low complexity" evidence="1">
    <location>
        <begin position="760"/>
        <end position="769"/>
    </location>
</feature>
<dbReference type="GO" id="GO:0042594">
    <property type="term" value="P:response to starvation"/>
    <property type="evidence" value="ECO:0007669"/>
    <property type="project" value="TreeGrafter"/>
</dbReference>
<evidence type="ECO:0000256" key="1">
    <source>
        <dbReference type="SAM" id="MobiDB-lite"/>
    </source>
</evidence>
<dbReference type="InterPro" id="IPR011047">
    <property type="entry name" value="Quinoprotein_ADH-like_sf"/>
</dbReference>
<dbReference type="PANTHER" id="PTHR13268">
    <property type="entry name" value="BREAST CARCINOMA AMPLIFIED SEQUENCE 3"/>
    <property type="match status" value="1"/>
</dbReference>
<dbReference type="SUPFAM" id="SSF50978">
    <property type="entry name" value="WD40 repeat-like"/>
    <property type="match status" value="1"/>
</dbReference>
<name>A0A084GHT0_PSEDA</name>
<gene>
    <name evidence="2" type="ORF">SAPIO_CDS0228</name>
</gene>
<keyword evidence="3" id="KW-1185">Reference proteome</keyword>
<sequence length="1124" mass="119374">MPGPKKGKHVRDGGVAAAVAKQLASNKSMNGPASSKSSSSNNSSPLVQSPAVKPTVVPTSNNASLITTAPSPSLDALSTTSVSASTAPSTDWMRGAFSGSPGNLVGLMGESPPTQPSSYEDSTRLHSNWASPRAYMSPQPAPSPSPSVRSGSRRPLSMQFDGPADMRGHPTAPSYRRSSVSSQFSHARVPSLPPLPHQAQPHFYGVPDLDLDIASNSGLKAGERGYHFAFDTLPHRYPDPTPGSDSVIVAGYEGGLEVYAVSKRGLDPVASLKGLRGGVYNAKILPWISSADTDADEPDVYPLVAVVVHGPVLPTASAEQDAQSAPMAGIGGARSSTPGSPRVDAAVVRGPNQLIEYYQTSVEVYSLRTSRRVDVLLQASQVPIESSVAITSHMFSPPPPTGNFHIRADANTIVVSSGLTGECWLYRQLPPRPGASIGFGCAAKFWTSIQRGLKSDGKEENDRSRLSPAPPRQTMPNTPILALNGRWLAYCPPTQSSQISLRAHVPVPLIGKAPGVANITAPPIPTPNLATDLPISEGIMNKLMRETTQDIIQGAKWVGQQGKQAWNAYWNKSPNQPQIAARSPPAPLPPWSTPYPPRQDTTQFPPTHGTTSLPATKDPGVVSVADIETLGGSSSIHPVATFAAPFGCSFLSFSPTGMSLFTVSSKGDVQTVWDLSRVQCTKSSLLQQQVLAAPSGGGPRVMQIAQFSRMTVARIVDVAWTKPNGERIAMVTERGTIHLLNMPSSAFIWPPPRRRRDLPESAAASSETPSSAVSIASSALGAALGAARPLMSRPRRSSANSAGFTGSNIVDSASLGGRAIAATISNSLGKTGNAINQLRQTGENRVTLPPSHVLPALGCVAWITRRKHGGTLFASAAGVVRMFPSKSRKNSSRPSRGGMYRDFNVPGIPENVLAETVRHFINGDDEMYLSDRDMDAGNTVTLDARPRIVEPGVGTESAIPQAEIESSAPYQPFHTDRRVSLYAYGERNGPTAMDINLLADLSLDDSASLPQKKRKEKKKGKISFAAGGNGLGALNSDPWAFGQSITATKLDLGLPDNIDESLVLTDDHRALPASAMERVLQVGANEEQIVVTTRRRRGARHAEHEDDGFFEDDCEVLDFADQRV</sequence>
<evidence type="ECO:0000313" key="3">
    <source>
        <dbReference type="Proteomes" id="UP000028545"/>
    </source>
</evidence>
<dbReference type="Proteomes" id="UP000028545">
    <property type="component" value="Unassembled WGS sequence"/>
</dbReference>
<dbReference type="GO" id="GO:0006914">
    <property type="term" value="P:autophagy"/>
    <property type="evidence" value="ECO:0007669"/>
    <property type="project" value="InterPro"/>
</dbReference>
<dbReference type="EMBL" id="JOWA01000011">
    <property type="protein sequence ID" value="KEZ46892.1"/>
    <property type="molecule type" value="Genomic_DNA"/>
</dbReference>
<dbReference type="OMA" id="SYEDSGR"/>
<feature type="compositionally biased region" description="Low complexity" evidence="1">
    <location>
        <begin position="146"/>
        <end position="157"/>
    </location>
</feature>
<evidence type="ECO:0000313" key="2">
    <source>
        <dbReference type="EMBL" id="KEZ46892.1"/>
    </source>
</evidence>
<dbReference type="HOGENOM" id="CLU_005319_0_0_1"/>
<dbReference type="InterPro" id="IPR015943">
    <property type="entry name" value="WD40/YVTN_repeat-like_dom_sf"/>
</dbReference>
<dbReference type="RefSeq" id="XP_016646691.1">
    <property type="nucleotide sequence ID" value="XM_016783058.1"/>
</dbReference>
<feature type="region of interest" description="Disordered" evidence="1">
    <location>
        <begin position="750"/>
        <end position="769"/>
    </location>
</feature>
<dbReference type="InterPro" id="IPR045142">
    <property type="entry name" value="BCAS3-like"/>
</dbReference>
<feature type="compositionally biased region" description="Polar residues" evidence="1">
    <location>
        <begin position="57"/>
        <end position="71"/>
    </location>
</feature>
<feature type="compositionally biased region" description="Basic and acidic residues" evidence="1">
    <location>
        <begin position="453"/>
        <end position="465"/>
    </location>
</feature>
<feature type="compositionally biased region" description="Low complexity" evidence="1">
    <location>
        <begin position="174"/>
        <end position="188"/>
    </location>
</feature>
<reference evidence="2 3" key="1">
    <citation type="journal article" date="2014" name="Genome Announc.">
        <title>Draft genome sequence of the pathogenic fungus Scedosporium apiospermum.</title>
        <authorList>
            <person name="Vandeputte P."/>
            <person name="Ghamrawi S."/>
            <person name="Rechenmann M."/>
            <person name="Iltis A."/>
            <person name="Giraud S."/>
            <person name="Fleury M."/>
            <person name="Thornton C."/>
            <person name="Delhaes L."/>
            <person name="Meyer W."/>
            <person name="Papon N."/>
            <person name="Bouchara J.P."/>
        </authorList>
    </citation>
    <scope>NUCLEOTIDE SEQUENCE [LARGE SCALE GENOMIC DNA]</scope>
    <source>
        <strain evidence="2 3">IHEM 14462</strain>
    </source>
</reference>
<feature type="region of interest" description="Disordered" evidence="1">
    <location>
        <begin position="453"/>
        <end position="477"/>
    </location>
</feature>
<dbReference type="OrthoDB" id="3938623at2759"/>
<comment type="caution">
    <text evidence="2">The sequence shown here is derived from an EMBL/GenBank/DDBJ whole genome shotgun (WGS) entry which is preliminary data.</text>
</comment>
<dbReference type="GO" id="GO:0005737">
    <property type="term" value="C:cytoplasm"/>
    <property type="evidence" value="ECO:0007669"/>
    <property type="project" value="TreeGrafter"/>
</dbReference>
<dbReference type="SUPFAM" id="SSF50998">
    <property type="entry name" value="Quinoprotein alcohol dehydrogenase-like"/>
    <property type="match status" value="1"/>
</dbReference>
<dbReference type="Gene3D" id="2.130.10.10">
    <property type="entry name" value="YVTN repeat-like/Quinoprotein amine dehydrogenase"/>
    <property type="match status" value="1"/>
</dbReference>
<feature type="compositionally biased region" description="Polar residues" evidence="1">
    <location>
        <begin position="116"/>
        <end position="130"/>
    </location>
</feature>
<proteinExistence type="predicted"/>
<feature type="compositionally biased region" description="Low complexity" evidence="1">
    <location>
        <begin position="73"/>
        <end position="91"/>
    </location>
</feature>
<dbReference type="InterPro" id="IPR036322">
    <property type="entry name" value="WD40_repeat_dom_sf"/>
</dbReference>
<feature type="region of interest" description="Disordered" evidence="1">
    <location>
        <begin position="574"/>
        <end position="617"/>
    </location>
</feature>
<feature type="compositionally biased region" description="Polar residues" evidence="1">
    <location>
        <begin position="599"/>
        <end position="614"/>
    </location>
</feature>
<feature type="compositionally biased region" description="Pro residues" evidence="1">
    <location>
        <begin position="584"/>
        <end position="597"/>
    </location>
</feature>
<accession>A0A084GHT0</accession>
<dbReference type="AlphaFoldDB" id="A0A084GHT0"/>
<feature type="compositionally biased region" description="Low complexity" evidence="1">
    <location>
        <begin position="28"/>
        <end position="50"/>
    </location>
</feature>
<dbReference type="PANTHER" id="PTHR13268:SF0">
    <property type="entry name" value="BCAS3 MICROTUBULE ASSOCIATED CELL MIGRATION FACTOR"/>
    <property type="match status" value="1"/>
</dbReference>
<dbReference type="KEGG" id="sapo:SAPIO_CDS0228"/>